<dbReference type="SUPFAM" id="SSF48371">
    <property type="entry name" value="ARM repeat"/>
    <property type="match status" value="2"/>
</dbReference>
<dbReference type="GO" id="GO:0006281">
    <property type="term" value="P:DNA repair"/>
    <property type="evidence" value="ECO:0007669"/>
    <property type="project" value="UniProtKB-KW"/>
</dbReference>
<dbReference type="GO" id="GO:0010499">
    <property type="term" value="P:proteasomal ubiquitin-independent protein catabolic process"/>
    <property type="evidence" value="ECO:0007669"/>
    <property type="project" value="TreeGrafter"/>
</dbReference>
<keyword evidence="7" id="KW-0234">DNA repair</keyword>
<dbReference type="InterPro" id="IPR016024">
    <property type="entry name" value="ARM-type_fold"/>
</dbReference>
<organism evidence="12 13">
    <name type="scientific">Apteryx owenii</name>
    <name type="common">Little spotted kiwi</name>
    <dbReference type="NCBI Taxonomy" id="8824"/>
    <lineage>
        <taxon>Eukaryota</taxon>
        <taxon>Metazoa</taxon>
        <taxon>Chordata</taxon>
        <taxon>Craniata</taxon>
        <taxon>Vertebrata</taxon>
        <taxon>Euteleostomi</taxon>
        <taxon>Archelosauria</taxon>
        <taxon>Archosauria</taxon>
        <taxon>Dinosauria</taxon>
        <taxon>Saurischia</taxon>
        <taxon>Theropoda</taxon>
        <taxon>Coelurosauria</taxon>
        <taxon>Aves</taxon>
        <taxon>Palaeognathae</taxon>
        <taxon>Apterygiformes</taxon>
        <taxon>Apterygidae</taxon>
        <taxon>Apteryx</taxon>
    </lineage>
</organism>
<accession>A0A8B9PUT0</accession>
<dbReference type="Ensembl" id="ENSAOWT00000019256.1">
    <property type="protein sequence ID" value="ENSAOWP00000016958.1"/>
    <property type="gene ID" value="ENSAOWG00000011318.1"/>
</dbReference>
<comment type="similarity">
    <text evidence="3">Belongs to the BLM10 family.</text>
</comment>
<dbReference type="InterPro" id="IPR032430">
    <property type="entry name" value="Blm10_mid"/>
</dbReference>
<keyword evidence="5" id="KW-0677">Repeat</keyword>
<dbReference type="Pfam" id="PF23096">
    <property type="entry name" value="HEAT_PSME4"/>
    <property type="match status" value="1"/>
</dbReference>
<dbReference type="GO" id="GO:0070628">
    <property type="term" value="F:proteasome binding"/>
    <property type="evidence" value="ECO:0007669"/>
    <property type="project" value="InterPro"/>
</dbReference>
<evidence type="ECO:0000256" key="1">
    <source>
        <dbReference type="ARBA" id="ARBA00004324"/>
    </source>
</evidence>
<keyword evidence="6" id="KW-0227">DNA damage</keyword>
<feature type="domain" description="Proteasome activator complex subunit 4-like HEAT repeat-like" evidence="11">
    <location>
        <begin position="1107"/>
        <end position="1374"/>
    </location>
</feature>
<evidence type="ECO:0000259" key="9">
    <source>
        <dbReference type="Pfam" id="PF11919"/>
    </source>
</evidence>
<evidence type="ECO:0000256" key="7">
    <source>
        <dbReference type="ARBA" id="ARBA00023204"/>
    </source>
</evidence>
<dbReference type="InterPro" id="IPR035309">
    <property type="entry name" value="PSME4"/>
</dbReference>
<dbReference type="GO" id="GO:0016607">
    <property type="term" value="C:nuclear speck"/>
    <property type="evidence" value="ECO:0007669"/>
    <property type="project" value="UniProtKB-SubCell"/>
</dbReference>
<evidence type="ECO:0000259" key="11">
    <source>
        <dbReference type="Pfam" id="PF23096"/>
    </source>
</evidence>
<sequence>MGKLGGWKSGHVVESKSNVLLPYIRLYGRKFSKEDHVLFIKLLYELVTIPKLEISMMQGFARLLINLLKKKELLSRDDLELPWRPLYEMLERILYSKTEHLGLNWFPNSVESVLKTLVKSCRPYFPEDATEEMLDEWRPLMCPFDVTMQKAITYFELFLPTTLPPDLHHKGFKLWFDEFIGLWVSVQNLPQWEGHLVNLFARLATDNIGYIDWDPYVPKIFTRILRSLNLPVGSNQVVVPRFLTNAYDVGHAVMWITAMMGGPSKLVQKHLCGLFNSIASFYHPSNNGRWLNKLMKLLQRLPSGVVRRLHRERYKKMTWLTPVPDSHKLTDQDVTDFVECIIQPVLLAMFSKTGSLEAAQALQNLALMRPELVIPPVLEKTYPALETLTEPHQLTATLSCVIGVARSLVSGGKWFPEGPTHMLPLLMRALPGVDPNDFSKCMITFQFIATFSTLVPLVDCSSVLQERDDLSEVERELCSATAEFEDFVLQFMDRCFGLIESSTLEQTREETETEKMTHLESLVELGLSSTFSTILTQCSKDIFQVALEKVFNFAISNIFETRVAGRMVADMCRAAVKCRPEESLKLFVPHCCSVITHLTVNDDVLCDEELDKELLWNLQLLSEITRVDGKKLLPYREQLGKILQRTLHLTCKQGYILSCNLLHHLLRSATLIYPTEYCSVPGGFDKPLSEYFPIKDWGKPGDLWNLDIQWHVPSSEEINFAFYLLDTFLHPELARLEHYATGKLEMSRDDVQQCLAIVHNCLIGSGNILPPLKGERIAHLVPSLVSLEETKLYTGVEYGYMLDNSEDDTKSLFLIIKIISDVLQFQGSHKHEFDSRWKSFNLVKKSMENRLQGKKQHIRALLIDRVMLQHELRTLTMEGCEYKTSHQEMIRDLLCLSTSSYGQVRSKAQQAFFTALGTYNFCCRDIIPLVLEFLRPDRQDVTQQQFKGALYCLLGNHSGVCLANLHDWDCIAQTWPAIVSSGLSKAMSLEKPSIVRLFDDLAEKIHRQYETIGLDFAVPEKCVEIAVMLQKSEHPSSNLLVLCSEEIQLGIQRQKEKNSEALRHYENLVNRLLDCVEQRNLPWKFEHISIGFLSLLLRDDRVLPVRAIRFFVQCLNHDAIVVRKVAISAVAGILKQLKRTHKKVPICPYEISGNPKPSRIQAGDRLDNQWLHYDSQCLPKTKEAWESCCFVEKTSGHCTSKLISVFLLQAEQIIYDHFSDPKFVEQLIKFLSLEDRKGKDKFNPRRFCLFKGLFRNFDDAFLPVLQPHLERLVSDSHESTQRCVAEIIAGLIRGSKHWTFEKVEKLWKLLCPLLRTALSNITVETYNDWGTCIATSCESRDPRKLHWLFELLLESPLSGEGGSFVDACRLYVLQGGLAQQEWRVPELLHRLLKYLEPKLTQVYKNVRERIGRSVLFLSFIVHGLSFSHLRSLKLLKQIYFLKWLMASAGRSFSTAVTEQLELLPLFFKIAPVENDNSYDELKRDAKMCLSLMSQGLLYPQQVPLVLQVLKQTARSNSWHARYTILTYLQTLVFYNLFIFLNNEAAVNDIRWLVIKLLEDEQLEVREMAATTLSGLLQCSFLTMDGPMQTHFEQLCKMRLPKKRKRDLGSVVDTIPSGDLVKRHAGVLGLSACILSSPYDVPTWMPQLLMDLSAHLNDPQPIEMTVKKTLSNFRRTHHDNWQEHKQQFTDDQLLVLTDLLVSPCYYA</sequence>
<evidence type="ECO:0000313" key="13">
    <source>
        <dbReference type="Proteomes" id="UP000694424"/>
    </source>
</evidence>
<dbReference type="GO" id="GO:1990111">
    <property type="term" value="C:spermatoproteasome complex"/>
    <property type="evidence" value="ECO:0007669"/>
    <property type="project" value="TreeGrafter"/>
</dbReference>
<evidence type="ECO:0000256" key="2">
    <source>
        <dbReference type="ARBA" id="ARBA00004496"/>
    </source>
</evidence>
<dbReference type="Pfam" id="PF11919">
    <property type="entry name" value="PSME4_C"/>
    <property type="match status" value="1"/>
</dbReference>
<feature type="domain" description="Proteasome activator Blm10 middle HEAT repeats region" evidence="10">
    <location>
        <begin position="272"/>
        <end position="767"/>
    </location>
</feature>
<protein>
    <submittedName>
        <fullName evidence="12">Proteasome activator subunit 4</fullName>
    </submittedName>
</protein>
<dbReference type="InterPro" id="IPR055455">
    <property type="entry name" value="HEAT_PSME4"/>
</dbReference>
<dbReference type="PANTHER" id="PTHR32170">
    <property type="entry name" value="PROTEASOME ACTIVATOR COMPLEX SUBUNIT 4"/>
    <property type="match status" value="1"/>
</dbReference>
<dbReference type="Pfam" id="PF16507">
    <property type="entry name" value="HEAT_PSME4_mid"/>
    <property type="match status" value="1"/>
</dbReference>
<dbReference type="PANTHER" id="PTHR32170:SF3">
    <property type="entry name" value="PROTEASOME ACTIVATOR COMPLEX SUBUNIT 4"/>
    <property type="match status" value="1"/>
</dbReference>
<dbReference type="Proteomes" id="UP000694424">
    <property type="component" value="Unplaced"/>
</dbReference>
<keyword evidence="8" id="KW-0539">Nucleus</keyword>
<keyword evidence="4" id="KW-0963">Cytoplasm</keyword>
<evidence type="ECO:0000313" key="12">
    <source>
        <dbReference type="Ensembl" id="ENSAOWP00000016958.1"/>
    </source>
</evidence>
<dbReference type="GO" id="GO:0005829">
    <property type="term" value="C:cytosol"/>
    <property type="evidence" value="ECO:0007669"/>
    <property type="project" value="TreeGrafter"/>
</dbReference>
<feature type="domain" description="Proteasome activator complex subunit 4 C-terminal" evidence="9">
    <location>
        <begin position="1620"/>
        <end position="1706"/>
    </location>
</feature>
<dbReference type="GO" id="GO:0016504">
    <property type="term" value="F:peptidase activator activity"/>
    <property type="evidence" value="ECO:0007669"/>
    <property type="project" value="InterPro"/>
</dbReference>
<keyword evidence="13" id="KW-1185">Reference proteome</keyword>
<dbReference type="InterPro" id="IPR011989">
    <property type="entry name" value="ARM-like"/>
</dbReference>
<evidence type="ECO:0000256" key="5">
    <source>
        <dbReference type="ARBA" id="ARBA00022737"/>
    </source>
</evidence>
<name>A0A8B9PUT0_APTOW</name>
<comment type="subcellular location">
    <subcellularLocation>
        <location evidence="2">Cytoplasm</location>
    </subcellularLocation>
    <subcellularLocation>
        <location evidence="1">Nucleus speckle</location>
    </subcellularLocation>
</comment>
<evidence type="ECO:0000256" key="3">
    <source>
        <dbReference type="ARBA" id="ARBA00005739"/>
    </source>
</evidence>
<reference evidence="12" key="1">
    <citation type="submission" date="2025-08" db="UniProtKB">
        <authorList>
            <consortium name="Ensembl"/>
        </authorList>
    </citation>
    <scope>IDENTIFICATION</scope>
</reference>
<proteinExistence type="inferred from homology"/>
<evidence type="ECO:0000259" key="10">
    <source>
        <dbReference type="Pfam" id="PF16507"/>
    </source>
</evidence>
<reference evidence="12" key="2">
    <citation type="submission" date="2025-09" db="UniProtKB">
        <authorList>
            <consortium name="Ensembl"/>
        </authorList>
    </citation>
    <scope>IDENTIFICATION</scope>
</reference>
<dbReference type="Gene3D" id="1.25.10.10">
    <property type="entry name" value="Leucine-rich Repeat Variant"/>
    <property type="match status" value="1"/>
</dbReference>
<dbReference type="InterPro" id="IPR021843">
    <property type="entry name" value="PSME4_C"/>
</dbReference>
<evidence type="ECO:0000256" key="4">
    <source>
        <dbReference type="ARBA" id="ARBA00022490"/>
    </source>
</evidence>
<evidence type="ECO:0000256" key="6">
    <source>
        <dbReference type="ARBA" id="ARBA00022763"/>
    </source>
</evidence>
<evidence type="ECO:0000256" key="8">
    <source>
        <dbReference type="ARBA" id="ARBA00023242"/>
    </source>
</evidence>